<evidence type="ECO:0000256" key="1">
    <source>
        <dbReference type="SAM" id="Phobius"/>
    </source>
</evidence>
<organism evidence="2 3">
    <name type="scientific">Syncephalis pseudoplumigaleata</name>
    <dbReference type="NCBI Taxonomy" id="1712513"/>
    <lineage>
        <taxon>Eukaryota</taxon>
        <taxon>Fungi</taxon>
        <taxon>Fungi incertae sedis</taxon>
        <taxon>Zoopagomycota</taxon>
        <taxon>Zoopagomycotina</taxon>
        <taxon>Zoopagomycetes</taxon>
        <taxon>Zoopagales</taxon>
        <taxon>Piptocephalidaceae</taxon>
        <taxon>Syncephalis</taxon>
    </lineage>
</organism>
<evidence type="ECO:0008006" key="4">
    <source>
        <dbReference type="Google" id="ProtNLM"/>
    </source>
</evidence>
<name>A0A4P9YRP1_9FUNG</name>
<keyword evidence="1" id="KW-0812">Transmembrane</keyword>
<dbReference type="PANTHER" id="PTHR35519">
    <property type="entry name" value="MEMBRANE PROTEINS"/>
    <property type="match status" value="1"/>
</dbReference>
<evidence type="ECO:0000313" key="3">
    <source>
        <dbReference type="Proteomes" id="UP000278143"/>
    </source>
</evidence>
<gene>
    <name evidence="2" type="ORF">SYNPS1DRAFT_25689</name>
</gene>
<dbReference type="Proteomes" id="UP000278143">
    <property type="component" value="Unassembled WGS sequence"/>
</dbReference>
<dbReference type="OrthoDB" id="2103474at2759"/>
<proteinExistence type="predicted"/>
<dbReference type="Pfam" id="PF13430">
    <property type="entry name" value="DUF4112"/>
    <property type="match status" value="1"/>
</dbReference>
<feature type="transmembrane region" description="Helical" evidence="1">
    <location>
        <begin position="89"/>
        <end position="112"/>
    </location>
</feature>
<dbReference type="AlphaFoldDB" id="A0A4P9YRP1"/>
<reference evidence="3" key="1">
    <citation type="journal article" date="2018" name="Nat. Microbiol.">
        <title>Leveraging single-cell genomics to expand the fungal tree of life.</title>
        <authorList>
            <person name="Ahrendt S.R."/>
            <person name="Quandt C.A."/>
            <person name="Ciobanu D."/>
            <person name="Clum A."/>
            <person name="Salamov A."/>
            <person name="Andreopoulos B."/>
            <person name="Cheng J.F."/>
            <person name="Woyke T."/>
            <person name="Pelin A."/>
            <person name="Henrissat B."/>
            <person name="Reynolds N.K."/>
            <person name="Benny G.L."/>
            <person name="Smith M.E."/>
            <person name="James T.Y."/>
            <person name="Grigoriev I.V."/>
        </authorList>
    </citation>
    <scope>NUCLEOTIDE SEQUENCE [LARGE SCALE GENOMIC DNA]</scope>
    <source>
        <strain evidence="3">Benny S71-1</strain>
    </source>
</reference>
<keyword evidence="1" id="KW-0472">Membrane</keyword>
<protein>
    <recommendedName>
        <fullName evidence="4">DUF4112 domain-containing protein</fullName>
    </recommendedName>
</protein>
<keyword evidence="3" id="KW-1185">Reference proteome</keyword>
<dbReference type="EMBL" id="KZ991983">
    <property type="protein sequence ID" value="RKP22536.1"/>
    <property type="molecule type" value="Genomic_DNA"/>
</dbReference>
<keyword evidence="1" id="KW-1133">Transmembrane helix</keyword>
<evidence type="ECO:0000313" key="2">
    <source>
        <dbReference type="EMBL" id="RKP22536.1"/>
    </source>
</evidence>
<accession>A0A4P9YRP1</accession>
<sequence>MPVCCAKGLSQRDYYRSSRDRAAYGITFVRRAQWLDGRRVCCGCCRIGADAILGLIPVVGDFAGAAFSLALVHKAQQQWHLPPPLVSTMYYNIFVDAVLGAIPIIGFFLDVAHKANMKNARLLEEHLSQLYQQGKSGLVAEPQARPLPPSDHITCSPT</sequence>
<dbReference type="PANTHER" id="PTHR35519:SF2">
    <property type="entry name" value="PH DOMAIN PROTEIN"/>
    <property type="match status" value="1"/>
</dbReference>
<dbReference type="InterPro" id="IPR025187">
    <property type="entry name" value="DUF4112"/>
</dbReference>